<feature type="non-terminal residue" evidence="2">
    <location>
        <position position="218"/>
    </location>
</feature>
<feature type="region of interest" description="Disordered" evidence="1">
    <location>
        <begin position="97"/>
        <end position="180"/>
    </location>
</feature>
<dbReference type="EMBL" id="JBEUSY010000235">
    <property type="protein sequence ID" value="KAL1241957.1"/>
    <property type="molecule type" value="Genomic_DNA"/>
</dbReference>
<keyword evidence="3" id="KW-1185">Reference proteome</keyword>
<gene>
    <name evidence="2" type="ORF">TSPI_03156</name>
</gene>
<accession>A0ABR3KN69</accession>
<reference evidence="2 3" key="1">
    <citation type="submission" date="2024-07" db="EMBL/GenBank/DDBJ databases">
        <title>Enhanced genomic and transcriptomic resources for Trichinella pseudospiralis and T. spiralis underpin the discovery of pronounced molecular differences between stages and species.</title>
        <authorList>
            <person name="Pasi K.K."/>
            <person name="La Rosa G."/>
            <person name="Gomez-Morales M.A."/>
            <person name="Tosini F."/>
            <person name="Sumanam S."/>
            <person name="Young N.D."/>
            <person name="Chang B.C."/>
            <person name="Robin G.B."/>
        </authorList>
    </citation>
    <scope>NUCLEOTIDE SEQUENCE [LARGE SCALE GENOMIC DNA]</scope>
    <source>
        <strain evidence="2">ISS534</strain>
    </source>
</reference>
<evidence type="ECO:0000313" key="3">
    <source>
        <dbReference type="Proteomes" id="UP001558632"/>
    </source>
</evidence>
<evidence type="ECO:0000313" key="2">
    <source>
        <dbReference type="EMBL" id="KAL1241957.1"/>
    </source>
</evidence>
<sequence>MFHKTFNNSDNFSPGRSFVNVNSLLLNNASKRSCRPMQVDIKMAADQKTNNLLSHLNEMRFNSPFSIDRNTAAKIHSAVPNARQPTLTADWHVIDFTQKRDPPPTTENNKYCPKQQRMDHHRQQQTVVVKVDDYLTSPGNGQSSNNDDVDFPLDERQSSGWKLRSQRTYEEASQSPPIIPNDRKLSSDVLACGVTFHFEESDKLYQGLLLIGMLLQKH</sequence>
<name>A0ABR3KN69_TRISP</name>
<feature type="compositionally biased region" description="Polar residues" evidence="1">
    <location>
        <begin position="137"/>
        <end position="146"/>
    </location>
</feature>
<dbReference type="Proteomes" id="UP001558632">
    <property type="component" value="Unassembled WGS sequence"/>
</dbReference>
<proteinExistence type="predicted"/>
<evidence type="ECO:0000256" key="1">
    <source>
        <dbReference type="SAM" id="MobiDB-lite"/>
    </source>
</evidence>
<protein>
    <submittedName>
        <fullName evidence="2">Cytochrome P450 79B1</fullName>
    </submittedName>
</protein>
<organism evidence="2 3">
    <name type="scientific">Trichinella spiralis</name>
    <name type="common">Trichina worm</name>
    <dbReference type="NCBI Taxonomy" id="6334"/>
    <lineage>
        <taxon>Eukaryota</taxon>
        <taxon>Metazoa</taxon>
        <taxon>Ecdysozoa</taxon>
        <taxon>Nematoda</taxon>
        <taxon>Enoplea</taxon>
        <taxon>Dorylaimia</taxon>
        <taxon>Trichinellida</taxon>
        <taxon>Trichinellidae</taxon>
        <taxon>Trichinella</taxon>
    </lineage>
</organism>
<comment type="caution">
    <text evidence="2">The sequence shown here is derived from an EMBL/GenBank/DDBJ whole genome shotgun (WGS) entry which is preliminary data.</text>
</comment>